<dbReference type="AlphaFoldDB" id="A0A3S0XP51"/>
<accession>A0A3S0XP51</accession>
<comment type="caution">
    <text evidence="2">The sequence shown here is derived from an EMBL/GenBank/DDBJ whole genome shotgun (WGS) entry which is preliminary data.</text>
</comment>
<dbReference type="STRING" id="211165.GCA_000317285_05468"/>
<organism evidence="2 3">
    <name type="scientific">Chlorogloeopsis fritschii PCC 6912</name>
    <dbReference type="NCBI Taxonomy" id="211165"/>
    <lineage>
        <taxon>Bacteria</taxon>
        <taxon>Bacillati</taxon>
        <taxon>Cyanobacteriota</taxon>
        <taxon>Cyanophyceae</taxon>
        <taxon>Nostocales</taxon>
        <taxon>Chlorogloeopsidaceae</taxon>
        <taxon>Chlorogloeopsis</taxon>
    </lineage>
</organism>
<proteinExistence type="predicted"/>
<keyword evidence="1" id="KW-0732">Signal</keyword>
<dbReference type="Pfam" id="PF11866">
    <property type="entry name" value="DUF3386"/>
    <property type="match status" value="1"/>
</dbReference>
<feature type="chain" id="PRO_5018610674" description="DUF3386 domain-containing protein" evidence="1">
    <location>
        <begin position="33"/>
        <end position="269"/>
    </location>
</feature>
<dbReference type="EMBL" id="RSCJ01000029">
    <property type="protein sequence ID" value="RUR74458.1"/>
    <property type="molecule type" value="Genomic_DNA"/>
</dbReference>
<sequence>MKQSQKQLTQWCALSLVLTLLALTQLTQEAIAQNLPPRSIRLLADKNTSTQAPTVSAREIFRAAYLNRYTWDEKFPGYTAGVKIKQGNEEHNGSIRVKPDLSVEVTGINSEQARQAVEGQLRMVAIHRRRIPFEVAHKNHTYELGKTDNTGVVEIFEKGESTDAHYKVSKKQITQVNRTLGDTSVTVNLLDSLVTPKGYLATRYRTIFRQPQTKEVLGEQESEDTYQQIGDYYLLKRQVIRDFQKGQQTSTLIEFNNIQLLPKSTSNTP</sequence>
<evidence type="ECO:0000313" key="3">
    <source>
        <dbReference type="Proteomes" id="UP000268857"/>
    </source>
</evidence>
<evidence type="ECO:0000313" key="2">
    <source>
        <dbReference type="EMBL" id="RUR74458.1"/>
    </source>
</evidence>
<dbReference type="RefSeq" id="WP_016878252.1">
    <property type="nucleotide sequence ID" value="NZ_AJLN01000120.1"/>
</dbReference>
<feature type="signal peptide" evidence="1">
    <location>
        <begin position="1"/>
        <end position="32"/>
    </location>
</feature>
<dbReference type="OrthoDB" id="447919at2"/>
<protein>
    <recommendedName>
        <fullName evidence="4">DUF3386 domain-containing protein</fullName>
    </recommendedName>
</protein>
<dbReference type="Proteomes" id="UP000268857">
    <property type="component" value="Unassembled WGS sequence"/>
</dbReference>
<name>A0A3S0XP51_CHLFR</name>
<reference evidence="2 3" key="1">
    <citation type="journal article" date="2019" name="Genome Biol. Evol.">
        <title>Day and night: Metabolic profiles and evolutionary relationships of six axenic non-marine cyanobacteria.</title>
        <authorList>
            <person name="Will S.E."/>
            <person name="Henke P."/>
            <person name="Boedeker C."/>
            <person name="Huang S."/>
            <person name="Brinkmann H."/>
            <person name="Rohde M."/>
            <person name="Jarek M."/>
            <person name="Friedl T."/>
            <person name="Seufert S."/>
            <person name="Schumacher M."/>
            <person name="Overmann J."/>
            <person name="Neumann-Schaal M."/>
            <person name="Petersen J."/>
        </authorList>
    </citation>
    <scope>NUCLEOTIDE SEQUENCE [LARGE SCALE GENOMIC DNA]</scope>
    <source>
        <strain evidence="2 3">PCC 6912</strain>
    </source>
</reference>
<evidence type="ECO:0008006" key="4">
    <source>
        <dbReference type="Google" id="ProtNLM"/>
    </source>
</evidence>
<evidence type="ECO:0000256" key="1">
    <source>
        <dbReference type="SAM" id="SignalP"/>
    </source>
</evidence>
<keyword evidence="3" id="KW-1185">Reference proteome</keyword>
<gene>
    <name evidence="2" type="ORF">PCC6912_52330</name>
</gene>
<dbReference type="InterPro" id="IPR021809">
    <property type="entry name" value="DUF3386"/>
</dbReference>